<feature type="transmembrane region" description="Helical" evidence="2">
    <location>
        <begin position="529"/>
        <end position="547"/>
    </location>
</feature>
<gene>
    <name evidence="3" type="ORF">CTEN210_08536</name>
</gene>
<comment type="caution">
    <text evidence="3">The sequence shown here is derived from an EMBL/GenBank/DDBJ whole genome shotgun (WGS) entry which is preliminary data.</text>
</comment>
<dbReference type="EMBL" id="BLLK01000045">
    <property type="protein sequence ID" value="GFH52060.1"/>
    <property type="molecule type" value="Genomic_DNA"/>
</dbReference>
<feature type="compositionally biased region" description="Basic and acidic residues" evidence="1">
    <location>
        <begin position="377"/>
        <end position="386"/>
    </location>
</feature>
<keyword evidence="4" id="KW-1185">Reference proteome</keyword>
<feature type="region of interest" description="Disordered" evidence="1">
    <location>
        <begin position="55"/>
        <end position="86"/>
    </location>
</feature>
<evidence type="ECO:0000256" key="1">
    <source>
        <dbReference type="SAM" id="MobiDB-lite"/>
    </source>
</evidence>
<sequence length="654" mass="73839">MEGDFEVNKKEKSDATQKSLIFAPVANLNEGSVVEKGENNGSSSRLHHAHSIAISEIDSQCDMDVSESSTQKSTEERESLNDTADSTTIEELLLTIESAKRKVEQKREKLGIDPKNGMIGDIPSHASNTSPSTLHSQSQQNSGQFTETPIMMVPSQHLLLPQQVQQMQQLQQIQMGYIAPGNGTMYSNSAAQNHSSETFMQSPYQSNNQKSTAPKRRKMKLRLREEIHEENGKDNVKTSLLKRLARRTISIGSSDEFEIYDKHEVVDEQHQNVSGLDHGEISISWFDGTSAIEISDYVRKSVESKLRIGRKKLLLNLQVIDDSTEPWEEIVLSPYIPDGANFLLTFRVKDLTKKWDHHVQHKRAPPSPSAAPSPSTELEHELKKQISDVLKSEMSQSTPSKSLGIPDISKSSSTNKAEINLSPRSHQNLVTPHTESNEILVERLEKLNDTLLLLNEDKEDPTILKTEKKQVIFTISNYFLLFLSLIALFAEIHERAPRWIERITMNITTVQNCSNDKDALFQCISEGDFSGLVASIFLWISQSRLLLFGFDSPKKLWRVIYECLVGSFCWGFSYIFIRRGLNPDTKGNVLKKYWKDAVYGSLAGFNAAFMKAMMKNMLPQADEILDEVKQVRVLSFLSKLMKRTPSSNSLAQEF</sequence>
<organism evidence="3 4">
    <name type="scientific">Chaetoceros tenuissimus</name>
    <dbReference type="NCBI Taxonomy" id="426638"/>
    <lineage>
        <taxon>Eukaryota</taxon>
        <taxon>Sar</taxon>
        <taxon>Stramenopiles</taxon>
        <taxon>Ochrophyta</taxon>
        <taxon>Bacillariophyta</taxon>
        <taxon>Coscinodiscophyceae</taxon>
        <taxon>Chaetocerotophycidae</taxon>
        <taxon>Chaetocerotales</taxon>
        <taxon>Chaetocerotaceae</taxon>
        <taxon>Chaetoceros</taxon>
    </lineage>
</organism>
<name>A0AAD3CW26_9STRA</name>
<proteinExistence type="predicted"/>
<protein>
    <submittedName>
        <fullName evidence="3">Uncharacterized protein</fullName>
    </submittedName>
</protein>
<evidence type="ECO:0000313" key="3">
    <source>
        <dbReference type="EMBL" id="GFH52060.1"/>
    </source>
</evidence>
<evidence type="ECO:0000313" key="4">
    <source>
        <dbReference type="Proteomes" id="UP001054902"/>
    </source>
</evidence>
<feature type="transmembrane region" description="Helical" evidence="2">
    <location>
        <begin position="471"/>
        <end position="490"/>
    </location>
</feature>
<evidence type="ECO:0000256" key="2">
    <source>
        <dbReference type="SAM" id="Phobius"/>
    </source>
</evidence>
<feature type="region of interest" description="Disordered" evidence="1">
    <location>
        <begin position="357"/>
        <end position="414"/>
    </location>
</feature>
<keyword evidence="2" id="KW-0812">Transmembrane</keyword>
<reference evidence="3 4" key="1">
    <citation type="journal article" date="2021" name="Sci. Rep.">
        <title>The genome of the diatom Chaetoceros tenuissimus carries an ancient integrated fragment of an extant virus.</title>
        <authorList>
            <person name="Hongo Y."/>
            <person name="Kimura K."/>
            <person name="Takaki Y."/>
            <person name="Yoshida Y."/>
            <person name="Baba S."/>
            <person name="Kobayashi G."/>
            <person name="Nagasaki K."/>
            <person name="Hano T."/>
            <person name="Tomaru Y."/>
        </authorList>
    </citation>
    <scope>NUCLEOTIDE SEQUENCE [LARGE SCALE GENOMIC DNA]</scope>
    <source>
        <strain evidence="3 4">NIES-3715</strain>
    </source>
</reference>
<feature type="compositionally biased region" description="Polar residues" evidence="1">
    <location>
        <begin position="125"/>
        <end position="143"/>
    </location>
</feature>
<accession>A0AAD3CW26</accession>
<feature type="transmembrane region" description="Helical" evidence="2">
    <location>
        <begin position="559"/>
        <end position="577"/>
    </location>
</feature>
<keyword evidence="2" id="KW-0472">Membrane</keyword>
<dbReference type="Proteomes" id="UP001054902">
    <property type="component" value="Unassembled WGS sequence"/>
</dbReference>
<dbReference type="AlphaFoldDB" id="A0AAD3CW26"/>
<keyword evidence="2" id="KW-1133">Transmembrane helix</keyword>
<feature type="region of interest" description="Disordered" evidence="1">
    <location>
        <begin position="27"/>
        <end position="46"/>
    </location>
</feature>
<feature type="region of interest" description="Disordered" evidence="1">
    <location>
        <begin position="105"/>
        <end position="143"/>
    </location>
</feature>